<evidence type="ECO:0000256" key="1">
    <source>
        <dbReference type="SAM" id="MobiDB-lite"/>
    </source>
</evidence>
<comment type="caution">
    <text evidence="2">The sequence shown here is derived from an EMBL/GenBank/DDBJ whole genome shotgun (WGS) entry which is preliminary data.</text>
</comment>
<reference evidence="3" key="1">
    <citation type="journal article" date="2019" name="Int. J. Syst. Evol. Microbiol.">
        <title>The Global Catalogue of Microorganisms (GCM) 10K type strain sequencing project: providing services to taxonomists for standard genome sequencing and annotation.</title>
        <authorList>
            <consortium name="The Broad Institute Genomics Platform"/>
            <consortium name="The Broad Institute Genome Sequencing Center for Infectious Disease"/>
            <person name="Wu L."/>
            <person name="Ma J."/>
        </authorList>
    </citation>
    <scope>NUCLEOTIDE SEQUENCE [LARGE SCALE GENOMIC DNA]</scope>
    <source>
        <strain evidence="3">CGMCC 1.13681</strain>
    </source>
</reference>
<name>A0ABW2G9F8_9ACTN</name>
<evidence type="ECO:0000313" key="2">
    <source>
        <dbReference type="EMBL" id="MFC7217420.1"/>
    </source>
</evidence>
<feature type="non-terminal residue" evidence="2">
    <location>
        <position position="72"/>
    </location>
</feature>
<sequence>MSTPPTTPPAIESAESGPGMSAAPAAGPPAAPWSDLVSAALLGTARRRPPVPVLHGDVAAQGVARRAGARAA</sequence>
<feature type="compositionally biased region" description="Low complexity" evidence="1">
    <location>
        <begin position="13"/>
        <end position="25"/>
    </location>
</feature>
<feature type="region of interest" description="Disordered" evidence="1">
    <location>
        <begin position="1"/>
        <end position="33"/>
    </location>
</feature>
<evidence type="ECO:0000313" key="3">
    <source>
        <dbReference type="Proteomes" id="UP001596413"/>
    </source>
</evidence>
<accession>A0ABW2G9F8</accession>
<proteinExistence type="predicted"/>
<gene>
    <name evidence="2" type="ORF">ACFQLX_04425</name>
</gene>
<organism evidence="2 3">
    <name type="scientific">Streptomyces polyrhachis</name>
    <dbReference type="NCBI Taxonomy" id="1282885"/>
    <lineage>
        <taxon>Bacteria</taxon>
        <taxon>Bacillati</taxon>
        <taxon>Actinomycetota</taxon>
        <taxon>Actinomycetes</taxon>
        <taxon>Kitasatosporales</taxon>
        <taxon>Streptomycetaceae</taxon>
        <taxon>Streptomyces</taxon>
    </lineage>
</organism>
<dbReference type="Proteomes" id="UP001596413">
    <property type="component" value="Unassembled WGS sequence"/>
</dbReference>
<protein>
    <submittedName>
        <fullName evidence="2">Uncharacterized protein</fullName>
    </submittedName>
</protein>
<keyword evidence="3" id="KW-1185">Reference proteome</keyword>
<dbReference type="EMBL" id="JBHSZO010000004">
    <property type="protein sequence ID" value="MFC7217420.1"/>
    <property type="molecule type" value="Genomic_DNA"/>
</dbReference>